<feature type="non-terminal residue" evidence="3">
    <location>
        <position position="1"/>
    </location>
</feature>
<dbReference type="EMBL" id="VXBW01006947">
    <property type="protein sequence ID" value="NXP13458.1"/>
    <property type="molecule type" value="Genomic_DNA"/>
</dbReference>
<dbReference type="InterPro" id="IPR025946">
    <property type="entry name" value="CABIT_dom"/>
</dbReference>
<dbReference type="GO" id="GO:0005634">
    <property type="term" value="C:nucleus"/>
    <property type="evidence" value="ECO:0007669"/>
    <property type="project" value="TreeGrafter"/>
</dbReference>
<comment type="similarity">
    <text evidence="1">Belongs to the themis family.</text>
</comment>
<name>A0A7L1XXF8_9AVES</name>
<dbReference type="InterPro" id="IPR039671">
    <property type="entry name" value="THEMIS"/>
</dbReference>
<reference evidence="3 4" key="1">
    <citation type="submission" date="2019-09" db="EMBL/GenBank/DDBJ databases">
        <title>Bird 10,000 Genomes (B10K) Project - Family phase.</title>
        <authorList>
            <person name="Zhang G."/>
        </authorList>
    </citation>
    <scope>NUCLEOTIDE SEQUENCE [LARGE SCALE GENOMIC DNA]</scope>
    <source>
        <strain evidence="3">B10K-DU-002-47</strain>
        <tissue evidence="3">Muscle</tissue>
    </source>
</reference>
<dbReference type="PANTHER" id="PTHR15215">
    <property type="entry name" value="CABIT DOMAIN-CONTAINING PROTEIN"/>
    <property type="match status" value="1"/>
</dbReference>
<dbReference type="Pfam" id="PF12736">
    <property type="entry name" value="CABIT"/>
    <property type="match status" value="2"/>
</dbReference>
<dbReference type="OrthoDB" id="9030353at2759"/>
<feature type="non-terminal residue" evidence="3">
    <location>
        <position position="474"/>
    </location>
</feature>
<dbReference type="GO" id="GO:0050852">
    <property type="term" value="P:T cell receptor signaling pathway"/>
    <property type="evidence" value="ECO:0007669"/>
    <property type="project" value="TreeGrafter"/>
</dbReference>
<protein>
    <submittedName>
        <fullName evidence="3">THMS2 protein</fullName>
    </submittedName>
</protein>
<proteinExistence type="inferred from homology"/>
<dbReference type="GO" id="GO:0005737">
    <property type="term" value="C:cytoplasm"/>
    <property type="evidence" value="ECO:0007669"/>
    <property type="project" value="TreeGrafter"/>
</dbReference>
<evidence type="ECO:0000256" key="1">
    <source>
        <dbReference type="ARBA" id="ARBA00006414"/>
    </source>
</evidence>
<evidence type="ECO:0000313" key="4">
    <source>
        <dbReference type="Proteomes" id="UP000565698"/>
    </source>
</evidence>
<dbReference type="PANTHER" id="PTHR15215:SF2">
    <property type="entry name" value="PROTEIN THEMIS2"/>
    <property type="match status" value="1"/>
</dbReference>
<organism evidence="3 4">
    <name type="scientific">Thinocorus orbignyianus</name>
    <dbReference type="NCBI Taxonomy" id="161742"/>
    <lineage>
        <taxon>Eukaryota</taxon>
        <taxon>Metazoa</taxon>
        <taxon>Chordata</taxon>
        <taxon>Craniata</taxon>
        <taxon>Vertebrata</taxon>
        <taxon>Euteleostomi</taxon>
        <taxon>Archelosauria</taxon>
        <taxon>Archosauria</taxon>
        <taxon>Dinosauria</taxon>
        <taxon>Saurischia</taxon>
        <taxon>Theropoda</taxon>
        <taxon>Coelurosauria</taxon>
        <taxon>Aves</taxon>
        <taxon>Neognathae</taxon>
        <taxon>Neoaves</taxon>
        <taxon>Aequornithes</taxon>
        <taxon>Ciconiiformes</taxon>
        <taxon>Thinocoridae</taxon>
        <taxon>Thinocorus</taxon>
    </lineage>
</organism>
<sequence>MGPLSFQEYICSLDPTTLPRILRICAGVYFQGSVYEISGNECCLSTGDLLKVMAVVLQKVICEDTVTGQTTELPPTFKGKQDCPPRCPTGLFQPAPAPRPNTALWTPLPEGDGKQGLTLLQATERWDRQPQPLLCPAISPHSLLLHPVYEVHAAMHLRRDIVKIPSTLEVDVEDVTEEAQHIHFTRPLLLSEVLRMEEVLPAQAEILEGPAGPAIFKSTWVLRLQRGQQLQLHSCSRAQWVLASAPSSGRHFLLASAYQGQFRRRPRQFMGVQELVASLRPSQRLHVVVTQDCEGWGADVPPLLVGDRLEVQGLQGHGPETRLLCYRHGGEEEEGEELLLPLDLGGSFVEEMCDGKKYRLAELLEQQPLPCEVRVVAADPGLAQDALGTLPALRLEACLDHPVLVGTFCQGPAEGFEISPRWLDFSVLLSEGPVHPPAPSTRRRLVEELTEAFYYRLLAQLPTSPAPPPPRPPK</sequence>
<gene>
    <name evidence="3" type="primary">Themis2</name>
    <name evidence="3" type="ORF">THIORB_R05006</name>
</gene>
<dbReference type="Proteomes" id="UP000565698">
    <property type="component" value="Unassembled WGS sequence"/>
</dbReference>
<feature type="domain" description="CABIT" evidence="2">
    <location>
        <begin position="18"/>
        <end position="80"/>
    </location>
</feature>
<keyword evidence="4" id="KW-1185">Reference proteome</keyword>
<dbReference type="AlphaFoldDB" id="A0A7L1XXF8"/>
<evidence type="ECO:0000313" key="3">
    <source>
        <dbReference type="EMBL" id="NXP13458.1"/>
    </source>
</evidence>
<accession>A0A7L1XXF8</accession>
<comment type="caution">
    <text evidence="3">The sequence shown here is derived from an EMBL/GenBank/DDBJ whole genome shotgun (WGS) entry which is preliminary data.</text>
</comment>
<feature type="domain" description="CABIT" evidence="2">
    <location>
        <begin position="200"/>
        <end position="427"/>
    </location>
</feature>
<evidence type="ECO:0000259" key="2">
    <source>
        <dbReference type="Pfam" id="PF12736"/>
    </source>
</evidence>